<gene>
    <name evidence="2" type="ORF">COT62_02900</name>
</gene>
<evidence type="ECO:0000313" key="3">
    <source>
        <dbReference type="Proteomes" id="UP000231198"/>
    </source>
</evidence>
<feature type="transmembrane region" description="Helical" evidence="1">
    <location>
        <begin position="374"/>
        <end position="394"/>
    </location>
</feature>
<name>A0A2H0WSD0_9BACT</name>
<feature type="transmembrane region" description="Helical" evidence="1">
    <location>
        <begin position="254"/>
        <end position="278"/>
    </location>
</feature>
<accession>A0A2H0WSD0</accession>
<keyword evidence="1" id="KW-1133">Transmembrane helix</keyword>
<keyword evidence="1" id="KW-0472">Membrane</keyword>
<evidence type="ECO:0000313" key="2">
    <source>
        <dbReference type="EMBL" id="PIS15582.1"/>
    </source>
</evidence>
<comment type="caution">
    <text evidence="2">The sequence shown here is derived from an EMBL/GenBank/DDBJ whole genome shotgun (WGS) entry which is preliminary data.</text>
</comment>
<feature type="transmembrane region" description="Helical" evidence="1">
    <location>
        <begin position="450"/>
        <end position="467"/>
    </location>
</feature>
<dbReference type="Proteomes" id="UP000231198">
    <property type="component" value="Unassembled WGS sequence"/>
</dbReference>
<proteinExistence type="predicted"/>
<feature type="transmembrane region" description="Helical" evidence="1">
    <location>
        <begin position="345"/>
        <end position="368"/>
    </location>
</feature>
<feature type="transmembrane region" description="Helical" evidence="1">
    <location>
        <begin position="316"/>
        <end position="338"/>
    </location>
</feature>
<feature type="transmembrane region" description="Helical" evidence="1">
    <location>
        <begin position="285"/>
        <end position="304"/>
    </location>
</feature>
<keyword evidence="1" id="KW-0812">Transmembrane</keyword>
<feature type="transmembrane region" description="Helical" evidence="1">
    <location>
        <begin position="157"/>
        <end position="179"/>
    </location>
</feature>
<feature type="transmembrane region" description="Helical" evidence="1">
    <location>
        <begin position="12"/>
        <end position="32"/>
    </location>
</feature>
<protein>
    <submittedName>
        <fullName evidence="2">Uncharacterized protein</fullName>
    </submittedName>
</protein>
<feature type="transmembrane region" description="Helical" evidence="1">
    <location>
        <begin position="199"/>
        <end position="230"/>
    </location>
</feature>
<reference evidence="3" key="1">
    <citation type="submission" date="2017-09" db="EMBL/GenBank/DDBJ databases">
        <title>Depth-based differentiation of microbial function through sediment-hosted aquifers and enrichment of novel symbionts in the deep terrestrial subsurface.</title>
        <authorList>
            <person name="Probst A.J."/>
            <person name="Ladd B."/>
            <person name="Jarett J.K."/>
            <person name="Geller-Mcgrath D.E."/>
            <person name="Sieber C.M.K."/>
            <person name="Emerson J.B."/>
            <person name="Anantharaman K."/>
            <person name="Thomas B.C."/>
            <person name="Malmstrom R."/>
            <person name="Stieglmeier M."/>
            <person name="Klingl A."/>
            <person name="Woyke T."/>
            <person name="Ryan C.M."/>
            <person name="Banfield J.F."/>
        </authorList>
    </citation>
    <scope>NUCLEOTIDE SEQUENCE [LARGE SCALE GENOMIC DNA]</scope>
</reference>
<dbReference type="EMBL" id="PEZG01000061">
    <property type="protein sequence ID" value="PIS15582.1"/>
    <property type="molecule type" value="Genomic_DNA"/>
</dbReference>
<sequence>MLSVLKKGTNFLKKAFLVIATYVVVINLFFFFSGKNRQTASVDYTKRNREEIYKTLKDPKLNSTKEGKLTVLFYRATMCGLIGEACTDNPIDADKNYSRSIFGFMTNLIVLPYSNPPASGIYWAYSGLQNSGFIPKTLAAEGIGFAGLAPFQNLWLIFRNFVFMIMVLIIIAIGFMIMFRTKINPQTVISLENSLPRIVIAMILITFSYAIAGFLIDLMYVVSGFVIILMSSNTQVPLDSNTLFNQYLLDNKRAWWSFFTIGNPTIVWTAATSIADLMPITIRNILSGVTYYIVARLVLTIPVFKDVMSAQVWGDIDIAGFAFGPIGLVISLIIYTIFSALTFGLALKVVLTILFIFSIVFILFRIFFMLLSTYLNTLFLIIFSPVILSLEMIPGKSSFSSWLKNLILNLFTFPLVITLTLIAKIIVNMPPDQTGKLWAPPLLLSIDPEAFKLLIGVGIFFSIPNLVKTFKQLLGVKPLPVDIGIGSLFTGGQAAMGGTMGLLQTFSSINLGLGALGIANPLIKKAQGKPGEDINKQLLEAIKGLKQGPG</sequence>
<dbReference type="AlphaFoldDB" id="A0A2H0WSD0"/>
<evidence type="ECO:0000256" key="1">
    <source>
        <dbReference type="SAM" id="Phobius"/>
    </source>
</evidence>
<organism evidence="2 3">
    <name type="scientific">Candidatus Roizmanbacteria bacterium CG09_land_8_20_14_0_10_41_9</name>
    <dbReference type="NCBI Taxonomy" id="1974850"/>
    <lineage>
        <taxon>Bacteria</taxon>
        <taxon>Candidatus Roizmaniibacteriota</taxon>
    </lineage>
</organism>
<feature type="transmembrane region" description="Helical" evidence="1">
    <location>
        <begin position="406"/>
        <end position="430"/>
    </location>
</feature>